<reference evidence="1 2" key="1">
    <citation type="journal article" date="2016" name="Genome Announc.">
        <title>First Complete Genome Sequence of a Subdivision 6 Acidobacterium Strain.</title>
        <authorList>
            <person name="Huang S."/>
            <person name="Vieira S."/>
            <person name="Bunk B."/>
            <person name="Riedel T."/>
            <person name="Sproer C."/>
            <person name="Overmann J."/>
        </authorList>
    </citation>
    <scope>NUCLEOTIDE SEQUENCE [LARGE SCALE GENOMIC DNA]</scope>
    <source>
        <strain evidence="2">DSM 100886 HEG_-6_39</strain>
    </source>
</reference>
<proteinExistence type="predicted"/>
<dbReference type="STRING" id="1855912.LuPra_03963"/>
<accession>A0A143PSD8</accession>
<protein>
    <submittedName>
        <fullName evidence="1">Uncharacterized protein</fullName>
    </submittedName>
</protein>
<evidence type="ECO:0000313" key="2">
    <source>
        <dbReference type="Proteomes" id="UP000076079"/>
    </source>
</evidence>
<dbReference type="EMBL" id="CP015136">
    <property type="protein sequence ID" value="AMY10724.1"/>
    <property type="molecule type" value="Genomic_DNA"/>
</dbReference>
<organism evidence="1 2">
    <name type="scientific">Luteitalea pratensis</name>
    <dbReference type="NCBI Taxonomy" id="1855912"/>
    <lineage>
        <taxon>Bacteria</taxon>
        <taxon>Pseudomonadati</taxon>
        <taxon>Acidobacteriota</taxon>
        <taxon>Vicinamibacteria</taxon>
        <taxon>Vicinamibacterales</taxon>
        <taxon>Vicinamibacteraceae</taxon>
        <taxon>Luteitalea</taxon>
    </lineage>
</organism>
<name>A0A143PSD8_LUTPR</name>
<keyword evidence="2" id="KW-1185">Reference proteome</keyword>
<dbReference type="Proteomes" id="UP000076079">
    <property type="component" value="Chromosome"/>
</dbReference>
<dbReference type="KEGG" id="abac:LuPra_03963"/>
<dbReference type="RefSeq" id="WP_110172334.1">
    <property type="nucleotide sequence ID" value="NZ_CP015136.1"/>
</dbReference>
<dbReference type="AlphaFoldDB" id="A0A143PSD8"/>
<evidence type="ECO:0000313" key="1">
    <source>
        <dbReference type="EMBL" id="AMY10724.1"/>
    </source>
</evidence>
<sequence>MSRITPVQRVWKLRVVVVVILISGLGTVVAARQNPGSVIALLEQIRASLTTLQESVDGLAAANESNVAFTPMVHFYSGVLTCGVVNIADSARAIRTELIDVATGQVAAGWVDSAVEPQHDSGSSNLYASESPGQYFCKVLVLNGTNQDIRAALLIQPAPAATTALVVAAQ</sequence>
<gene>
    <name evidence="1" type="ORF">LuPra_03963</name>
</gene>
<reference evidence="2" key="2">
    <citation type="submission" date="2016-04" db="EMBL/GenBank/DDBJ databases">
        <title>First Complete Genome Sequence of a Subdivision 6 Acidobacterium.</title>
        <authorList>
            <person name="Huang S."/>
            <person name="Vieira S."/>
            <person name="Bunk B."/>
            <person name="Riedel T."/>
            <person name="Sproeer C."/>
            <person name="Overmann J."/>
        </authorList>
    </citation>
    <scope>NUCLEOTIDE SEQUENCE [LARGE SCALE GENOMIC DNA]</scope>
    <source>
        <strain evidence="2">DSM 100886 HEG_-6_39</strain>
    </source>
</reference>